<dbReference type="InterPro" id="IPR011006">
    <property type="entry name" value="CheY-like_superfamily"/>
</dbReference>
<dbReference type="GO" id="GO:0000156">
    <property type="term" value="F:phosphorelay response regulator activity"/>
    <property type="evidence" value="ECO:0007669"/>
    <property type="project" value="TreeGrafter"/>
</dbReference>
<evidence type="ECO:0000256" key="9">
    <source>
        <dbReference type="PROSITE-ProRule" id="PRU01091"/>
    </source>
</evidence>
<dbReference type="SMART" id="SM00448">
    <property type="entry name" value="REC"/>
    <property type="match status" value="1"/>
</dbReference>
<dbReference type="PANTHER" id="PTHR48111">
    <property type="entry name" value="REGULATOR OF RPOS"/>
    <property type="match status" value="1"/>
</dbReference>
<evidence type="ECO:0000256" key="1">
    <source>
        <dbReference type="ARBA" id="ARBA00004496"/>
    </source>
</evidence>
<sequence length="225" mass="24822">MNRVLLIDDDEELCEMLAEYLEAEGFEVLAAHNGEEGVQRALAGDADAAVLDIMMPGQSGLESLRQIRQQSLMPVIMLTAKGDDVDRIVGLELGADDYLPKPCNPRELVARLRAVLRRASPGATREMLRVGDVTIRSAERVAEWAGERIALTSTEFNLLETLARQAGRVVSKEEISERVLGHPLSRYDRSVDVHVSNLRRKLGQLPDGRSPIQTVRGIGYQLVAV</sequence>
<dbReference type="FunFam" id="3.40.50.2300:FF:000001">
    <property type="entry name" value="DNA-binding response regulator PhoB"/>
    <property type="match status" value="1"/>
</dbReference>
<dbReference type="SMART" id="SM00862">
    <property type="entry name" value="Trans_reg_C"/>
    <property type="match status" value="1"/>
</dbReference>
<dbReference type="RefSeq" id="WP_070071428.1">
    <property type="nucleotide sequence ID" value="NZ_CP017448.1"/>
</dbReference>
<evidence type="ECO:0000256" key="4">
    <source>
        <dbReference type="ARBA" id="ARBA00023012"/>
    </source>
</evidence>
<dbReference type="GO" id="GO:0005829">
    <property type="term" value="C:cytosol"/>
    <property type="evidence" value="ECO:0007669"/>
    <property type="project" value="TreeGrafter"/>
</dbReference>
<organism evidence="12 13">
    <name type="scientific">Acidihalobacter aeolianus</name>
    <dbReference type="NCBI Taxonomy" id="2792603"/>
    <lineage>
        <taxon>Bacteria</taxon>
        <taxon>Pseudomonadati</taxon>
        <taxon>Pseudomonadota</taxon>
        <taxon>Gammaproteobacteria</taxon>
        <taxon>Chromatiales</taxon>
        <taxon>Ectothiorhodospiraceae</taxon>
        <taxon>Acidihalobacter</taxon>
    </lineage>
</organism>
<dbReference type="PANTHER" id="PTHR48111:SF39">
    <property type="entry name" value="TRANSCRIPTIONAL REGULATORY PROTEIN CPXR"/>
    <property type="match status" value="1"/>
</dbReference>
<dbReference type="InterPro" id="IPR001867">
    <property type="entry name" value="OmpR/PhoB-type_DNA-bd"/>
</dbReference>
<dbReference type="EMBL" id="CP017448">
    <property type="protein sequence ID" value="AOV15828.1"/>
    <property type="molecule type" value="Genomic_DNA"/>
</dbReference>
<dbReference type="InterPro" id="IPR039420">
    <property type="entry name" value="WalR-like"/>
</dbReference>
<dbReference type="SUPFAM" id="SSF52172">
    <property type="entry name" value="CheY-like"/>
    <property type="match status" value="1"/>
</dbReference>
<evidence type="ECO:0000313" key="13">
    <source>
        <dbReference type="Proteomes" id="UP000095342"/>
    </source>
</evidence>
<feature type="modified residue" description="4-aspartylphosphate" evidence="8">
    <location>
        <position position="52"/>
    </location>
</feature>
<evidence type="ECO:0000256" key="8">
    <source>
        <dbReference type="PROSITE-ProRule" id="PRU00169"/>
    </source>
</evidence>
<dbReference type="GO" id="GO:0006355">
    <property type="term" value="P:regulation of DNA-templated transcription"/>
    <property type="evidence" value="ECO:0007669"/>
    <property type="project" value="InterPro"/>
</dbReference>
<dbReference type="PROSITE" id="PS50110">
    <property type="entry name" value="RESPONSE_REGULATORY"/>
    <property type="match status" value="1"/>
</dbReference>
<dbReference type="SUPFAM" id="SSF46894">
    <property type="entry name" value="C-terminal effector domain of the bipartite response regulators"/>
    <property type="match status" value="1"/>
</dbReference>
<dbReference type="Pfam" id="PF00486">
    <property type="entry name" value="Trans_reg_C"/>
    <property type="match status" value="1"/>
</dbReference>
<evidence type="ECO:0000256" key="3">
    <source>
        <dbReference type="ARBA" id="ARBA00022553"/>
    </source>
</evidence>
<name>A0A1D8K4D4_9GAMM</name>
<dbReference type="CDD" id="cd00383">
    <property type="entry name" value="trans_reg_C"/>
    <property type="match status" value="1"/>
</dbReference>
<keyword evidence="2" id="KW-0963">Cytoplasm</keyword>
<gene>
    <name evidence="12" type="ORF">BJI67_00985</name>
</gene>
<dbReference type="PROSITE" id="PS51755">
    <property type="entry name" value="OMPR_PHOB"/>
    <property type="match status" value="1"/>
</dbReference>
<reference evidence="12 13" key="1">
    <citation type="submission" date="2016-09" db="EMBL/GenBank/DDBJ databases">
        <title>Acidihalobacter prosperus V6 (DSM14174).</title>
        <authorList>
            <person name="Khaleque H.N."/>
            <person name="Ramsay J.P."/>
            <person name="Murphy R.J.T."/>
            <person name="Kaksonen A.H."/>
            <person name="Boxall N.J."/>
            <person name="Watkin E.L.J."/>
        </authorList>
    </citation>
    <scope>NUCLEOTIDE SEQUENCE [LARGE SCALE GENOMIC DNA]</scope>
    <source>
        <strain evidence="12 13">V6</strain>
    </source>
</reference>
<dbReference type="Gene3D" id="1.10.10.10">
    <property type="entry name" value="Winged helix-like DNA-binding domain superfamily/Winged helix DNA-binding domain"/>
    <property type="match status" value="1"/>
</dbReference>
<keyword evidence="4" id="KW-0902">Two-component regulatory system</keyword>
<dbReference type="InterPro" id="IPR058124">
    <property type="entry name" value="CpxR-like_REC"/>
</dbReference>
<dbReference type="AlphaFoldDB" id="A0A1D8K4D4"/>
<dbReference type="KEGG" id="aaeo:BJI67_00985"/>
<evidence type="ECO:0000313" key="12">
    <source>
        <dbReference type="EMBL" id="AOV15828.1"/>
    </source>
</evidence>
<dbReference type="Gene3D" id="6.10.250.690">
    <property type="match status" value="1"/>
</dbReference>
<dbReference type="GO" id="GO:0032993">
    <property type="term" value="C:protein-DNA complex"/>
    <property type="evidence" value="ECO:0007669"/>
    <property type="project" value="TreeGrafter"/>
</dbReference>
<evidence type="ECO:0000259" key="10">
    <source>
        <dbReference type="PROSITE" id="PS50110"/>
    </source>
</evidence>
<dbReference type="InterPro" id="IPR016032">
    <property type="entry name" value="Sig_transdc_resp-reg_C-effctor"/>
</dbReference>
<keyword evidence="13" id="KW-1185">Reference proteome</keyword>
<evidence type="ECO:0000256" key="7">
    <source>
        <dbReference type="ARBA" id="ARBA00023163"/>
    </source>
</evidence>
<keyword evidence="7" id="KW-0804">Transcription</keyword>
<dbReference type="Gene3D" id="3.40.50.2300">
    <property type="match status" value="1"/>
</dbReference>
<evidence type="ECO:0000259" key="11">
    <source>
        <dbReference type="PROSITE" id="PS51755"/>
    </source>
</evidence>
<accession>A0A1D8K4D4</accession>
<comment type="subcellular location">
    <subcellularLocation>
        <location evidence="1">Cytoplasm</location>
    </subcellularLocation>
</comment>
<dbReference type="GO" id="GO:0000976">
    <property type="term" value="F:transcription cis-regulatory region binding"/>
    <property type="evidence" value="ECO:0007669"/>
    <property type="project" value="TreeGrafter"/>
</dbReference>
<keyword evidence="3 8" id="KW-0597">Phosphoprotein</keyword>
<evidence type="ECO:0000256" key="5">
    <source>
        <dbReference type="ARBA" id="ARBA00023015"/>
    </source>
</evidence>
<protein>
    <submittedName>
        <fullName evidence="12">DNA-binding response regulator</fullName>
    </submittedName>
</protein>
<dbReference type="Proteomes" id="UP000095342">
    <property type="component" value="Chromosome"/>
</dbReference>
<feature type="domain" description="Response regulatory" evidence="10">
    <location>
        <begin position="3"/>
        <end position="116"/>
    </location>
</feature>
<dbReference type="InterPro" id="IPR036388">
    <property type="entry name" value="WH-like_DNA-bd_sf"/>
</dbReference>
<feature type="DNA-binding region" description="OmpR/PhoB-type" evidence="9">
    <location>
        <begin position="125"/>
        <end position="224"/>
    </location>
</feature>
<keyword evidence="5" id="KW-0805">Transcription regulation</keyword>
<evidence type="ECO:0000256" key="2">
    <source>
        <dbReference type="ARBA" id="ARBA00022490"/>
    </source>
</evidence>
<dbReference type="InterPro" id="IPR001789">
    <property type="entry name" value="Sig_transdc_resp-reg_receiver"/>
</dbReference>
<evidence type="ECO:0000256" key="6">
    <source>
        <dbReference type="ARBA" id="ARBA00023125"/>
    </source>
</evidence>
<keyword evidence="6 9" id="KW-0238">DNA-binding</keyword>
<dbReference type="Pfam" id="PF00072">
    <property type="entry name" value="Response_reg"/>
    <property type="match status" value="1"/>
</dbReference>
<dbReference type="CDD" id="cd17623">
    <property type="entry name" value="REC_OmpR_CpxR"/>
    <property type="match status" value="1"/>
</dbReference>
<feature type="domain" description="OmpR/PhoB-type" evidence="11">
    <location>
        <begin position="125"/>
        <end position="224"/>
    </location>
</feature>
<proteinExistence type="predicted"/>